<organism evidence="1 2">
    <name type="scientific">Staurois parvus</name>
    <dbReference type="NCBI Taxonomy" id="386267"/>
    <lineage>
        <taxon>Eukaryota</taxon>
        <taxon>Metazoa</taxon>
        <taxon>Chordata</taxon>
        <taxon>Craniata</taxon>
        <taxon>Vertebrata</taxon>
        <taxon>Euteleostomi</taxon>
        <taxon>Amphibia</taxon>
        <taxon>Batrachia</taxon>
        <taxon>Anura</taxon>
        <taxon>Neobatrachia</taxon>
        <taxon>Ranoidea</taxon>
        <taxon>Ranidae</taxon>
        <taxon>Staurois</taxon>
    </lineage>
</organism>
<gene>
    <name evidence="1" type="ORF">SPARVUS_LOCUS9394421</name>
</gene>
<reference evidence="1" key="1">
    <citation type="submission" date="2023-05" db="EMBL/GenBank/DDBJ databases">
        <authorList>
            <person name="Stuckert A."/>
        </authorList>
    </citation>
    <scope>NUCLEOTIDE SEQUENCE</scope>
</reference>
<evidence type="ECO:0000313" key="2">
    <source>
        <dbReference type="Proteomes" id="UP001162483"/>
    </source>
</evidence>
<dbReference type="EMBL" id="CATNWA010015238">
    <property type="protein sequence ID" value="CAI9581084.1"/>
    <property type="molecule type" value="Genomic_DNA"/>
</dbReference>
<name>A0ABN9E882_9NEOB</name>
<keyword evidence="2" id="KW-1185">Reference proteome</keyword>
<sequence>MSGGGIVPHRCDTNDGALFPLTPMILNFADPCSSLGSLAPSLSHVGGIVPHHWCH</sequence>
<evidence type="ECO:0000313" key="1">
    <source>
        <dbReference type="EMBL" id="CAI9581084.1"/>
    </source>
</evidence>
<dbReference type="Proteomes" id="UP001162483">
    <property type="component" value="Unassembled WGS sequence"/>
</dbReference>
<accession>A0ABN9E882</accession>
<comment type="caution">
    <text evidence="1">The sequence shown here is derived from an EMBL/GenBank/DDBJ whole genome shotgun (WGS) entry which is preliminary data.</text>
</comment>
<proteinExistence type="predicted"/>
<protein>
    <submittedName>
        <fullName evidence="1">Uncharacterized protein</fullName>
    </submittedName>
</protein>